<accession>A0A2P2KLT9</accession>
<reference evidence="1" key="1">
    <citation type="submission" date="2018-02" db="EMBL/GenBank/DDBJ databases">
        <title>Rhizophora mucronata_Transcriptome.</title>
        <authorList>
            <person name="Meera S.P."/>
            <person name="Sreeshan A."/>
            <person name="Augustine A."/>
        </authorList>
    </citation>
    <scope>NUCLEOTIDE SEQUENCE</scope>
    <source>
        <tissue evidence="1">Leaf</tissue>
    </source>
</reference>
<proteinExistence type="predicted"/>
<organism evidence="1">
    <name type="scientific">Rhizophora mucronata</name>
    <name type="common">Asiatic mangrove</name>
    <dbReference type="NCBI Taxonomy" id="61149"/>
    <lineage>
        <taxon>Eukaryota</taxon>
        <taxon>Viridiplantae</taxon>
        <taxon>Streptophyta</taxon>
        <taxon>Embryophyta</taxon>
        <taxon>Tracheophyta</taxon>
        <taxon>Spermatophyta</taxon>
        <taxon>Magnoliopsida</taxon>
        <taxon>eudicotyledons</taxon>
        <taxon>Gunneridae</taxon>
        <taxon>Pentapetalae</taxon>
        <taxon>rosids</taxon>
        <taxon>fabids</taxon>
        <taxon>Malpighiales</taxon>
        <taxon>Rhizophoraceae</taxon>
        <taxon>Rhizophora</taxon>
    </lineage>
</organism>
<sequence length="102" mass="11542">MSYAVLPSLLGGWAPCINMERPYSVDYFWAWISESPKFVAGMTIGDNLFCHSVLMEEEPPPSSACNSKHLPTAHGGWYTVQDFLPQLQFRRNHGLLPCRVEI</sequence>
<name>A0A2P2KLT9_RHIMU</name>
<evidence type="ECO:0000313" key="1">
    <source>
        <dbReference type="EMBL" id="MBX06699.1"/>
    </source>
</evidence>
<dbReference type="EMBL" id="GGEC01026215">
    <property type="protein sequence ID" value="MBX06699.1"/>
    <property type="molecule type" value="Transcribed_RNA"/>
</dbReference>
<protein>
    <submittedName>
        <fullName evidence="1">Uncharacterized protein</fullName>
    </submittedName>
</protein>
<dbReference type="AlphaFoldDB" id="A0A2P2KLT9"/>